<evidence type="ECO:0000313" key="2">
    <source>
        <dbReference type="Proteomes" id="UP000276133"/>
    </source>
</evidence>
<dbReference type="Proteomes" id="UP000276133">
    <property type="component" value="Unassembled WGS sequence"/>
</dbReference>
<protein>
    <submittedName>
        <fullName evidence="1">Uncharacterized protein</fullName>
    </submittedName>
</protein>
<dbReference type="EMBL" id="REGN01007558">
    <property type="protein sequence ID" value="RNA05922.1"/>
    <property type="molecule type" value="Genomic_DNA"/>
</dbReference>
<evidence type="ECO:0000313" key="1">
    <source>
        <dbReference type="EMBL" id="RNA05922.1"/>
    </source>
</evidence>
<organism evidence="1 2">
    <name type="scientific">Brachionus plicatilis</name>
    <name type="common">Marine rotifer</name>
    <name type="synonym">Brachionus muelleri</name>
    <dbReference type="NCBI Taxonomy" id="10195"/>
    <lineage>
        <taxon>Eukaryota</taxon>
        <taxon>Metazoa</taxon>
        <taxon>Spiralia</taxon>
        <taxon>Gnathifera</taxon>
        <taxon>Rotifera</taxon>
        <taxon>Eurotatoria</taxon>
        <taxon>Monogononta</taxon>
        <taxon>Pseudotrocha</taxon>
        <taxon>Ploima</taxon>
        <taxon>Brachionidae</taxon>
        <taxon>Brachionus</taxon>
    </lineage>
</organism>
<gene>
    <name evidence="1" type="ORF">BpHYR1_048193</name>
</gene>
<dbReference type="AlphaFoldDB" id="A0A3M7Q400"/>
<sequence>MTERDTQVHTKIKSIADKKNNYLNIFRLHFPTHAPPFITSQSSTFTFNLFYLPNYQSSR</sequence>
<name>A0A3M7Q400_BRAPC</name>
<comment type="caution">
    <text evidence="1">The sequence shown here is derived from an EMBL/GenBank/DDBJ whole genome shotgun (WGS) entry which is preliminary data.</text>
</comment>
<accession>A0A3M7Q400</accession>
<reference evidence="1 2" key="1">
    <citation type="journal article" date="2018" name="Sci. Rep.">
        <title>Genomic signatures of local adaptation to the degree of environmental predictability in rotifers.</title>
        <authorList>
            <person name="Franch-Gras L."/>
            <person name="Hahn C."/>
            <person name="Garcia-Roger E.M."/>
            <person name="Carmona M.J."/>
            <person name="Serra M."/>
            <person name="Gomez A."/>
        </authorList>
    </citation>
    <scope>NUCLEOTIDE SEQUENCE [LARGE SCALE GENOMIC DNA]</scope>
    <source>
        <strain evidence="1">HYR1</strain>
    </source>
</reference>
<proteinExistence type="predicted"/>
<keyword evidence="2" id="KW-1185">Reference proteome</keyword>